<dbReference type="InParanoid" id="A5E3Y7"/>
<feature type="region of interest" description="Disordered" evidence="1">
    <location>
        <begin position="66"/>
        <end position="361"/>
    </location>
</feature>
<dbReference type="STRING" id="379508.A5E3Y7"/>
<gene>
    <name evidence="2" type="ORF">LELG_04326</name>
</gene>
<dbReference type="eggNOG" id="KOG2744">
    <property type="taxonomic scope" value="Eukaryota"/>
</dbReference>
<dbReference type="OMA" id="NPIVCGR"/>
<keyword evidence="3" id="KW-1185">Reference proteome</keyword>
<feature type="compositionally biased region" description="Polar residues" evidence="1">
    <location>
        <begin position="346"/>
        <end position="359"/>
    </location>
</feature>
<reference evidence="2 3" key="1">
    <citation type="journal article" date="2009" name="Nature">
        <title>Evolution of pathogenicity and sexual reproduction in eight Candida genomes.</title>
        <authorList>
            <person name="Butler G."/>
            <person name="Rasmussen M.D."/>
            <person name="Lin M.F."/>
            <person name="Santos M.A."/>
            <person name="Sakthikumar S."/>
            <person name="Munro C.A."/>
            <person name="Rheinbay E."/>
            <person name="Grabherr M."/>
            <person name="Forche A."/>
            <person name="Reedy J.L."/>
            <person name="Agrafioti I."/>
            <person name="Arnaud M.B."/>
            <person name="Bates S."/>
            <person name="Brown A.J."/>
            <person name="Brunke S."/>
            <person name="Costanzo M.C."/>
            <person name="Fitzpatrick D.A."/>
            <person name="de Groot P.W."/>
            <person name="Harris D."/>
            <person name="Hoyer L.L."/>
            <person name="Hube B."/>
            <person name="Klis F.M."/>
            <person name="Kodira C."/>
            <person name="Lennard N."/>
            <person name="Logue M.E."/>
            <person name="Martin R."/>
            <person name="Neiman A.M."/>
            <person name="Nikolaou E."/>
            <person name="Quail M.A."/>
            <person name="Quinn J."/>
            <person name="Santos M.C."/>
            <person name="Schmitzberger F.F."/>
            <person name="Sherlock G."/>
            <person name="Shah P."/>
            <person name="Silverstein K.A."/>
            <person name="Skrzypek M.S."/>
            <person name="Soll D."/>
            <person name="Staggs R."/>
            <person name="Stansfield I."/>
            <person name="Stumpf M.P."/>
            <person name="Sudbery P.E."/>
            <person name="Srikantha T."/>
            <person name="Zeng Q."/>
            <person name="Berman J."/>
            <person name="Berriman M."/>
            <person name="Heitman J."/>
            <person name="Gow N.A."/>
            <person name="Lorenz M.C."/>
            <person name="Birren B.W."/>
            <person name="Kellis M."/>
            <person name="Cuomo C.A."/>
        </authorList>
    </citation>
    <scope>NUCLEOTIDE SEQUENCE [LARGE SCALE GENOMIC DNA]</scope>
    <source>
        <strain evidence="3">ATCC 11503 / BCRC 21390 / CBS 2605 / JCM 1781 / NBRC 1676 / NRRL YB-4239</strain>
    </source>
</reference>
<evidence type="ECO:0008006" key="4">
    <source>
        <dbReference type="Google" id="ProtNLM"/>
    </source>
</evidence>
<feature type="compositionally biased region" description="Polar residues" evidence="1">
    <location>
        <begin position="116"/>
        <end position="169"/>
    </location>
</feature>
<protein>
    <recommendedName>
        <fullName evidence="4">SWI/SNF-like complex subunit BAF250 C-terminal domain-containing protein</fullName>
    </recommendedName>
</protein>
<dbReference type="OrthoDB" id="1938591at2759"/>
<dbReference type="KEGG" id="lel:PVL30_004048"/>
<feature type="compositionally biased region" description="Low complexity" evidence="1">
    <location>
        <begin position="317"/>
        <end position="345"/>
    </location>
</feature>
<feature type="compositionally biased region" description="Low complexity" evidence="1">
    <location>
        <begin position="297"/>
        <end position="310"/>
    </location>
</feature>
<dbReference type="VEuPathDB" id="FungiDB:LELG_04326"/>
<feature type="compositionally biased region" description="Low complexity" evidence="1">
    <location>
        <begin position="545"/>
        <end position="580"/>
    </location>
</feature>
<dbReference type="EMBL" id="CH981529">
    <property type="protein sequence ID" value="EDK46145.1"/>
    <property type="molecule type" value="Genomic_DNA"/>
</dbReference>
<name>A5E3Y7_LODEL</name>
<dbReference type="HOGENOM" id="CLU_005806_0_0_1"/>
<dbReference type="Proteomes" id="UP000001996">
    <property type="component" value="Unassembled WGS sequence"/>
</dbReference>
<feature type="compositionally biased region" description="Low complexity" evidence="1">
    <location>
        <begin position="170"/>
        <end position="238"/>
    </location>
</feature>
<sequence>MKVQICKNQVSRKVSTQEVCNCYATYILPYEEYNATPNGQRDLLQRRQIFQAQVLQKFQQAQQTQQNQQTSQVQDRSQPQFQTQKSQQIPPQQQLRQQSQQPPSSQLMPSNLQSQVISPSAANNPTPIGTHSTHQSPIVNSAPTPQQRKLSRASNASVQNSPRVNSPYVQNQHNQHNQQFRQPPPLQQQQQQQQQLPHARVQQIQQQKQQSRRALPQQQYKAPPQPQVQPQSQNIPQQSRNQRVPLQPQVMQQQNLPQQNLQQQNLQQQNPQQQNLPQQNPQQQILQNQTPVPPPFQQQQQQQQILQNQTPVPPPFQQQQQQQQQQQHPRQHLPQQQAIQQDIPATNSRQPSQTGSMQQMKHIISKEEASVLRNYVPFKRIIDTHGFQSIKDISHLGSEIEAAKPIYLFAPELGMINLQALTMAIKSNHGIQSGEVVNALNTLLVTTSDTNYTFQIRDCFELLDALSALGKEILRKIIHGNAAPQDVVVEDVSKMSSQNNIDDVFAKYVSGGRGEDILYVVNSLTGEVESEDENAVNELFEFEESSSATTPASVSSATATATTTTTDTNKNETATNATTSLGSEEDEDDIREFHIDDYSCALQEFKYENKHHFSELQVKSATDDLVLLIDELITITMILRNISFLDFNKEPMANNRLFKDLLFAIVKGIALHRSKFRFSRKRLCLLKDCLLMLDNIAFHTQLQALEEAFLSFVLVECFGPAIEDRWAIPRCNLDTHSYFSFGIDALTKLLVREPYNRSLFQAMFNGTLNIGMTSSYTNNFLVSQEDQDRTRRLISLYLGKNAGEYKSGILLTRAFQLYMSIIPYDANSFEFSKFVFIRAPTVSQLLFGVKLIIDMAPIEDLHTPLHEITLYWILENRELILGNFARIVVALASETGKFPRGSAEHSILSSSLTKALLVVNSLIENALLAKKIEDETQEHSELIEKLTDCYAFPRIIPDVTLTLDTFLAPTIDYGLGDEIVRLLRCLKDLKACETI</sequence>
<dbReference type="AlphaFoldDB" id="A5E3Y7"/>
<accession>A5E3Y7</accession>
<evidence type="ECO:0000313" key="2">
    <source>
        <dbReference type="EMBL" id="EDK46145.1"/>
    </source>
</evidence>
<proteinExistence type="predicted"/>
<feature type="compositionally biased region" description="Low complexity" evidence="1">
    <location>
        <begin position="66"/>
        <end position="115"/>
    </location>
</feature>
<feature type="region of interest" description="Disordered" evidence="1">
    <location>
        <begin position="542"/>
        <end position="586"/>
    </location>
</feature>
<feature type="compositionally biased region" description="Low complexity" evidence="1">
    <location>
        <begin position="245"/>
        <end position="290"/>
    </location>
</feature>
<dbReference type="GeneID" id="5231440"/>
<organism evidence="2 3">
    <name type="scientific">Lodderomyces elongisporus (strain ATCC 11503 / CBS 2605 / JCM 1781 / NBRC 1676 / NRRL YB-4239)</name>
    <name type="common">Yeast</name>
    <name type="synonym">Saccharomyces elongisporus</name>
    <dbReference type="NCBI Taxonomy" id="379508"/>
    <lineage>
        <taxon>Eukaryota</taxon>
        <taxon>Fungi</taxon>
        <taxon>Dikarya</taxon>
        <taxon>Ascomycota</taxon>
        <taxon>Saccharomycotina</taxon>
        <taxon>Pichiomycetes</taxon>
        <taxon>Debaryomycetaceae</taxon>
        <taxon>Candida/Lodderomyces clade</taxon>
        <taxon>Lodderomyces</taxon>
    </lineage>
</organism>
<evidence type="ECO:0000313" key="3">
    <source>
        <dbReference type="Proteomes" id="UP000001996"/>
    </source>
</evidence>
<evidence type="ECO:0000256" key="1">
    <source>
        <dbReference type="SAM" id="MobiDB-lite"/>
    </source>
</evidence>